<feature type="transmembrane region" description="Helical" evidence="1">
    <location>
        <begin position="308"/>
        <end position="328"/>
    </location>
</feature>
<dbReference type="EMBL" id="WPCU01000003">
    <property type="protein sequence ID" value="MVA74765.1"/>
    <property type="molecule type" value="Genomic_DNA"/>
</dbReference>
<sequence length="529" mass="54520">MVAVLVRLKLALLRNTLTRSVWALVGLVLGGLYALGLVAAAYAGFVALRLSGSPELVSGVTVIGFSAVTLGWVLFSVLVSGIDETLSPARFALLPLSARRLQPGLFAAGLLGLPGLATTVVALGLVVVWSRSVGTAVAALVAVVLGVATCFLLSRLVTAALAELLSTRRFRDIAVVVLALSGAGIGIGVNVVADSFATGTSWTGLLGRVTDVVGWTPLGWAWALPAAVAEGAWLGAAARLLLAVGLVVLAWIGWGHFLQVRLTSPLEGQSGSGKVRGGAAVDRWFGATPRGAVAARSLRYWRRDPRHLANLAALVVLPVLVVVMQLTQDAPNELVVVFSPLLVAFLLGSVLAMELAYDGSALALHIHTGLRGSDDRLGRLMAAGTLVVPALVVISVACVAIAGRWDLLLAVLSMTLGAAVVIAGVSSWISVFWPGHAPPPGANPFGKGSSGGFEALLSFTVVTGISFVASLPVLAAGIGSLWIGWLQWVALLLAVGIGGVALWLGVRVGGRALDRRWPEVLRSVTALDA</sequence>
<evidence type="ECO:0000313" key="3">
    <source>
        <dbReference type="Proteomes" id="UP000435304"/>
    </source>
</evidence>
<keyword evidence="1" id="KW-0472">Membrane</keyword>
<feature type="transmembrane region" description="Helical" evidence="1">
    <location>
        <begin position="377"/>
        <end position="402"/>
    </location>
</feature>
<feature type="transmembrane region" description="Helical" evidence="1">
    <location>
        <begin position="103"/>
        <end position="130"/>
    </location>
</feature>
<keyword evidence="1" id="KW-0812">Transmembrane</keyword>
<keyword evidence="1" id="KW-1133">Transmembrane helix</keyword>
<feature type="transmembrane region" description="Helical" evidence="1">
    <location>
        <begin position="136"/>
        <end position="161"/>
    </location>
</feature>
<dbReference type="Proteomes" id="UP000435304">
    <property type="component" value="Unassembled WGS sequence"/>
</dbReference>
<dbReference type="AlphaFoldDB" id="A0A6A9USR2"/>
<keyword evidence="3" id="KW-1185">Reference proteome</keyword>
<evidence type="ECO:0008006" key="4">
    <source>
        <dbReference type="Google" id="ProtNLM"/>
    </source>
</evidence>
<feature type="transmembrane region" description="Helical" evidence="1">
    <location>
        <begin position="232"/>
        <end position="254"/>
    </location>
</feature>
<feature type="transmembrane region" description="Helical" evidence="1">
    <location>
        <begin position="485"/>
        <end position="506"/>
    </location>
</feature>
<evidence type="ECO:0000256" key="1">
    <source>
        <dbReference type="SAM" id="Phobius"/>
    </source>
</evidence>
<evidence type="ECO:0000313" key="2">
    <source>
        <dbReference type="EMBL" id="MVA74765.1"/>
    </source>
</evidence>
<proteinExistence type="predicted"/>
<dbReference type="RefSeq" id="WP_156607397.1">
    <property type="nucleotide sequence ID" value="NZ_WPCU01000003.1"/>
</dbReference>
<name>A0A6A9USR2_9ACTN</name>
<organism evidence="2 3">
    <name type="scientific">Auraticoccus cholistanensis</name>
    <dbReference type="NCBI Taxonomy" id="2656650"/>
    <lineage>
        <taxon>Bacteria</taxon>
        <taxon>Bacillati</taxon>
        <taxon>Actinomycetota</taxon>
        <taxon>Actinomycetes</taxon>
        <taxon>Propionibacteriales</taxon>
        <taxon>Propionibacteriaceae</taxon>
        <taxon>Auraticoccus</taxon>
    </lineage>
</organism>
<comment type="caution">
    <text evidence="2">The sequence shown here is derived from an EMBL/GenBank/DDBJ whole genome shotgun (WGS) entry which is preliminary data.</text>
</comment>
<feature type="transmembrane region" description="Helical" evidence="1">
    <location>
        <begin position="408"/>
        <end position="434"/>
    </location>
</feature>
<accession>A0A6A9USR2</accession>
<gene>
    <name evidence="2" type="ORF">GC722_01755</name>
</gene>
<feature type="transmembrane region" description="Helical" evidence="1">
    <location>
        <begin position="334"/>
        <end position="357"/>
    </location>
</feature>
<protein>
    <recommendedName>
        <fullName evidence="4">Transporter</fullName>
    </recommendedName>
</protein>
<feature type="transmembrane region" description="Helical" evidence="1">
    <location>
        <begin position="173"/>
        <end position="193"/>
    </location>
</feature>
<reference evidence="2 3" key="1">
    <citation type="submission" date="2019-12" db="EMBL/GenBank/DDBJ databases">
        <title>Auraticoccus cholistani sp. nov., an actinomycete isolated from soil of Cholistan desert.</title>
        <authorList>
            <person name="Cheema M.T."/>
        </authorList>
    </citation>
    <scope>NUCLEOTIDE SEQUENCE [LARGE SCALE GENOMIC DNA]</scope>
    <source>
        <strain evidence="2 3">F435</strain>
    </source>
</reference>
<feature type="transmembrane region" description="Helical" evidence="1">
    <location>
        <begin position="57"/>
        <end position="82"/>
    </location>
</feature>
<feature type="transmembrane region" description="Helical" evidence="1">
    <location>
        <begin position="21"/>
        <end position="45"/>
    </location>
</feature>
<feature type="transmembrane region" description="Helical" evidence="1">
    <location>
        <begin position="455"/>
        <end position="479"/>
    </location>
</feature>